<proteinExistence type="inferred from homology"/>
<evidence type="ECO:0000313" key="8">
    <source>
        <dbReference type="EMBL" id="GAA4162016.1"/>
    </source>
</evidence>
<dbReference type="SUPFAM" id="SSF53720">
    <property type="entry name" value="ALDH-like"/>
    <property type="match status" value="1"/>
</dbReference>
<accession>A0ABP7ZLE7</accession>
<reference evidence="8" key="1">
    <citation type="journal article" date="2014" name="Int. J. Syst. Evol. Microbiol.">
        <title>Complete genome of a new Firmicutes species belonging to the dominant human colonic microbiota ('Ruminococcus bicirculans') reveals two chromosomes and a selective capacity to utilize plant glucans.</title>
        <authorList>
            <consortium name="NISC Comparative Sequencing Program"/>
            <person name="Wegmann U."/>
            <person name="Louis P."/>
            <person name="Goesmann A."/>
            <person name="Henrissat B."/>
            <person name="Duncan S.H."/>
            <person name="Flint H.J."/>
        </authorList>
    </citation>
    <scope>NUCLEOTIDE SEQUENCE</scope>
    <source>
        <strain evidence="8">JCM 17590</strain>
    </source>
</reference>
<evidence type="ECO:0000256" key="2">
    <source>
        <dbReference type="ARBA" id="ARBA00023002"/>
    </source>
</evidence>
<name>A0ABP7ZLE7_9MICO</name>
<dbReference type="PANTHER" id="PTHR42986:SF1">
    <property type="entry name" value="BENZALDEHYDE DEHYDROGENASE YFMT"/>
    <property type="match status" value="1"/>
</dbReference>
<comment type="caution">
    <text evidence="8">The sequence shown here is derived from an EMBL/GenBank/DDBJ whole genome shotgun (WGS) entry which is preliminary data.</text>
</comment>
<organism evidence="8 9">
    <name type="scientific">Gryllotalpicola daejeonensis</name>
    <dbReference type="NCBI Taxonomy" id="993087"/>
    <lineage>
        <taxon>Bacteria</taxon>
        <taxon>Bacillati</taxon>
        <taxon>Actinomycetota</taxon>
        <taxon>Actinomycetes</taxon>
        <taxon>Micrococcales</taxon>
        <taxon>Microbacteriaceae</taxon>
        <taxon>Gryllotalpicola</taxon>
    </lineage>
</organism>
<keyword evidence="3" id="KW-0520">NAD</keyword>
<evidence type="ECO:0000256" key="6">
    <source>
        <dbReference type="SAM" id="MobiDB-lite"/>
    </source>
</evidence>
<keyword evidence="2 5" id="KW-0560">Oxidoreductase</keyword>
<dbReference type="InterPro" id="IPR015590">
    <property type="entry name" value="Aldehyde_DH_dom"/>
</dbReference>
<dbReference type="EMBL" id="BAABBV010000001">
    <property type="protein sequence ID" value="GAA4162016.1"/>
    <property type="molecule type" value="Genomic_DNA"/>
</dbReference>
<dbReference type="InterPro" id="IPR016161">
    <property type="entry name" value="Ald_DH/histidinol_DH"/>
</dbReference>
<dbReference type="PANTHER" id="PTHR42986">
    <property type="entry name" value="BENZALDEHYDE DEHYDROGENASE YFMT"/>
    <property type="match status" value="1"/>
</dbReference>
<dbReference type="InterPro" id="IPR029510">
    <property type="entry name" value="Ald_DH_CS_GLU"/>
</dbReference>
<dbReference type="RefSeq" id="WP_344791677.1">
    <property type="nucleotide sequence ID" value="NZ_BAABBV010000001.1"/>
</dbReference>
<dbReference type="Proteomes" id="UP001415169">
    <property type="component" value="Unassembled WGS sequence"/>
</dbReference>
<protein>
    <submittedName>
        <fullName evidence="8">Benzaldehyde dehydrogenase</fullName>
    </submittedName>
</protein>
<dbReference type="PROSITE" id="PS00687">
    <property type="entry name" value="ALDEHYDE_DEHYDR_GLU"/>
    <property type="match status" value="1"/>
</dbReference>
<evidence type="ECO:0000259" key="7">
    <source>
        <dbReference type="Pfam" id="PF00171"/>
    </source>
</evidence>
<evidence type="ECO:0000256" key="1">
    <source>
        <dbReference type="ARBA" id="ARBA00009986"/>
    </source>
</evidence>
<dbReference type="InterPro" id="IPR016162">
    <property type="entry name" value="Ald_DH_N"/>
</dbReference>
<reference evidence="8" key="2">
    <citation type="submission" date="2023-12" db="EMBL/GenBank/DDBJ databases">
        <authorList>
            <person name="Sun Q."/>
            <person name="Inoue M."/>
        </authorList>
    </citation>
    <scope>NUCLEOTIDE SEQUENCE</scope>
    <source>
        <strain evidence="8">JCM 17590</strain>
    </source>
</reference>
<feature type="compositionally biased region" description="Polar residues" evidence="6">
    <location>
        <begin position="1"/>
        <end position="19"/>
    </location>
</feature>
<sequence>MTITTNGITRNSSDTQSAAEASGPAWTGRIFTGSWTQASGGTIDVTAPATGEVLSTVGQASAADLDASVAAAKTAQKEWAALPYDRRAAVLRKASQLLAADPERITKWLVPESGSGIGKAMFEVSLLVSEFDETAALASQPYGELLRSVKPRLSLARRVPLGVVGVIAPFNFPAILALRSVAPALAVGNAVILKPDPRTPISGGYALAELLAEAGLPEGLFHVLPGGGDLGAALVAHPDVPCISFTGSTPAGRAIGEAAGPLLKRVHLELGGNSAFLVLPDADVDAAAAAGAWGSFLHQGQICMTTGRHIVHSSLADRYAQLLAEKAARLPVGDPTDPSNALGPLIDERQRDKVHGFVTESIAQGARLVAGGEYDGLFYRPTVLVDVPRSAPAYAEEVFGPVAPIVTYDTIDEAIELVNDSEYGLSVAIATGNPFAAFELAARIESGAVHINDVTVDDEAVIPFGGAKASGVGGRFGGSANLDTFCETQWITVQSDIERYPF</sequence>
<keyword evidence="9" id="KW-1185">Reference proteome</keyword>
<gene>
    <name evidence="8" type="ORF">GCM10022286_20460</name>
</gene>
<feature type="active site" evidence="4">
    <location>
        <position position="269"/>
    </location>
</feature>
<evidence type="ECO:0000256" key="5">
    <source>
        <dbReference type="RuleBase" id="RU003345"/>
    </source>
</evidence>
<dbReference type="Pfam" id="PF00171">
    <property type="entry name" value="Aldedh"/>
    <property type="match status" value="1"/>
</dbReference>
<evidence type="ECO:0000256" key="4">
    <source>
        <dbReference type="PROSITE-ProRule" id="PRU10007"/>
    </source>
</evidence>
<feature type="region of interest" description="Disordered" evidence="6">
    <location>
        <begin position="1"/>
        <end position="24"/>
    </location>
</feature>
<dbReference type="Gene3D" id="3.40.605.10">
    <property type="entry name" value="Aldehyde Dehydrogenase, Chain A, domain 1"/>
    <property type="match status" value="1"/>
</dbReference>
<dbReference type="CDD" id="cd07152">
    <property type="entry name" value="ALDH_BenzADH"/>
    <property type="match status" value="1"/>
</dbReference>
<evidence type="ECO:0000313" key="9">
    <source>
        <dbReference type="Proteomes" id="UP001415169"/>
    </source>
</evidence>
<dbReference type="Gene3D" id="3.40.309.10">
    <property type="entry name" value="Aldehyde Dehydrogenase, Chain A, domain 2"/>
    <property type="match status" value="1"/>
</dbReference>
<feature type="domain" description="Aldehyde dehydrogenase" evidence="7">
    <location>
        <begin position="35"/>
        <end position="491"/>
    </location>
</feature>
<dbReference type="InterPro" id="IPR016163">
    <property type="entry name" value="Ald_DH_C"/>
</dbReference>
<comment type="similarity">
    <text evidence="1 5">Belongs to the aldehyde dehydrogenase family.</text>
</comment>
<evidence type="ECO:0000256" key="3">
    <source>
        <dbReference type="ARBA" id="ARBA00023027"/>
    </source>
</evidence>